<organism evidence="1">
    <name type="scientific">marine metagenome</name>
    <dbReference type="NCBI Taxonomy" id="408172"/>
    <lineage>
        <taxon>unclassified sequences</taxon>
        <taxon>metagenomes</taxon>
        <taxon>ecological metagenomes</taxon>
    </lineage>
</organism>
<accession>A0A382NN66</accession>
<gene>
    <name evidence="1" type="ORF">METZ01_LOCUS315370</name>
</gene>
<dbReference type="AlphaFoldDB" id="A0A382NN66"/>
<reference evidence="1" key="1">
    <citation type="submission" date="2018-05" db="EMBL/GenBank/DDBJ databases">
        <authorList>
            <person name="Lanie J.A."/>
            <person name="Ng W.-L."/>
            <person name="Kazmierczak K.M."/>
            <person name="Andrzejewski T.M."/>
            <person name="Davidsen T.M."/>
            <person name="Wayne K.J."/>
            <person name="Tettelin H."/>
            <person name="Glass J.I."/>
            <person name="Rusch D."/>
            <person name="Podicherti R."/>
            <person name="Tsui H.-C.T."/>
            <person name="Winkler M.E."/>
        </authorList>
    </citation>
    <scope>NUCLEOTIDE SEQUENCE</scope>
</reference>
<feature type="non-terminal residue" evidence="1">
    <location>
        <position position="136"/>
    </location>
</feature>
<dbReference type="EMBL" id="UINC01101592">
    <property type="protein sequence ID" value="SVC62516.1"/>
    <property type="molecule type" value="Genomic_DNA"/>
</dbReference>
<proteinExistence type="predicted"/>
<name>A0A382NN66_9ZZZZ</name>
<evidence type="ECO:0000313" key="1">
    <source>
        <dbReference type="EMBL" id="SVC62516.1"/>
    </source>
</evidence>
<protein>
    <submittedName>
        <fullName evidence="1">Uncharacterized protein</fullName>
    </submittedName>
</protein>
<sequence>MRSYNTFVLQEAQTSAAFEMEKLIVSAAGGPAYTPRDKKISPDAGEKIVKDLKLKGQGAMPKNTYDVTSDWSQYFPGGRVPGATKTPKTDFFIGNKRISLKTGAGAQLMSGGKSEATATFYAACKSGDISIDGAVK</sequence>